<gene>
    <name evidence="1" type="ORF">BI375_23345</name>
</gene>
<organism evidence="1 2">
    <name type="scientific">Vibrio rotiferianus</name>
    <dbReference type="NCBI Taxonomy" id="190895"/>
    <lineage>
        <taxon>Bacteria</taxon>
        <taxon>Pseudomonadati</taxon>
        <taxon>Pseudomonadota</taxon>
        <taxon>Gammaproteobacteria</taxon>
        <taxon>Vibrionales</taxon>
        <taxon>Vibrionaceae</taxon>
        <taxon>Vibrio</taxon>
    </lineage>
</organism>
<name>A0ABX3D5B6_9VIBR</name>
<dbReference type="RefSeq" id="WP_071236609.1">
    <property type="nucleotide sequence ID" value="NZ_JBJYJR010000002.1"/>
</dbReference>
<reference evidence="1 2" key="1">
    <citation type="submission" date="2016-09" db="EMBL/GenBank/DDBJ databases">
        <title>Isolation, identification and antibiotic sensitivity analysis of bacterial pathogen from juvenile Hippocampus erectus with tail-rotted disease.</title>
        <authorList>
            <person name="Yang Q."/>
        </authorList>
    </citation>
    <scope>NUCLEOTIDE SEQUENCE [LARGE SCALE GENOMIC DNA]</scope>
    <source>
        <strain evidence="1 2">HM-10</strain>
    </source>
</reference>
<evidence type="ECO:0000313" key="1">
    <source>
        <dbReference type="EMBL" id="OHY89617.1"/>
    </source>
</evidence>
<comment type="caution">
    <text evidence="1">The sequence shown here is derived from an EMBL/GenBank/DDBJ whole genome shotgun (WGS) entry which is preliminary data.</text>
</comment>
<proteinExistence type="predicted"/>
<dbReference type="EMBL" id="MKFT01000037">
    <property type="protein sequence ID" value="OHY89617.1"/>
    <property type="molecule type" value="Genomic_DNA"/>
</dbReference>
<sequence>MTATTLGASPIFKKPMRPTNPSALEMAIYNYQVTALKHYRKISRIGGVKESELKEVEETIAHLKRERAKIKAHARLQYELYEELKQYRLDNKTKDEYELSEEKHHPTNTLVKNLYAIAEPQPSPNHAAHHIVMGNGRVTAMIDAKLQMFEFGIGINDAINGVWLPRSTAYKDHYTTPKAPPHSRIHGTNYQNWIGMLGRIRHSEKIFKSTLLRMKKQIQDGSHPAKILEKKDPNWKPTL</sequence>
<keyword evidence="2" id="KW-1185">Reference proteome</keyword>
<dbReference type="Proteomes" id="UP000180133">
    <property type="component" value="Unassembled WGS sequence"/>
</dbReference>
<dbReference type="Pfam" id="PF14412">
    <property type="entry name" value="AHH"/>
    <property type="match status" value="1"/>
</dbReference>
<protein>
    <submittedName>
        <fullName evidence="1">Uncharacterized protein</fullName>
    </submittedName>
</protein>
<accession>A0ABX3D5B6</accession>
<evidence type="ECO:0000313" key="2">
    <source>
        <dbReference type="Proteomes" id="UP000180133"/>
    </source>
</evidence>
<dbReference type="InterPro" id="IPR032871">
    <property type="entry name" value="AHH_dom_containing"/>
</dbReference>